<sequence>MDNDLACCLKIFVQKQKEIIKEEQIQIQQKYNQIKQKLKQQTKLKYIYIDQKEKLTLEQFQDDFKLLQKQLDEALEQINVQIKYSLKQQIQQYEREIDLHINSLQQNLQLLSKKQSTQKQIHNNEREFKQQQIQNDEDALRNWLKQQEKLFENERQTLTDILIKPLTKDNDKNYFDLIKQWCDKKERLVSCPQTKVLNTDNIWAHFQNNYLLINRAITTYQQARRRKPQIIEKLLDKLQDYISYIKKQNSTLDDDKILYIQEVKQYYDSIKAFYETDNVDIKIILKKIDEWLNKQNEVSGQNLFIEQEVDDEYEHKSQKQEQQIINLCDTLNKLAQGSEFEKEFQQNDDEQQRLSPAVISGKIDNPSENDLPLIFRLNIDYNEWKLNGEDRQNEFCQIVCEQLQIPVNKLLILKVERGSTVLQVIVQPPYGKMVVEKLCSEDYVIHGVDNLYSIVIGRLNIKEQYMNSDWNRAYIDNRYDDDDDDDDDDNRTFWEGALDRGGKPYYCPKGWTRFGIKICETPEEFDQKWGDWYIAYHGTKSKVASDILNSGLRVSQGGCWTIRPCIYLSPSIEYCAHPRYAEPWSKPDEPNKFYQLVFQCRVNPRFITNKSVHPETLLSDDEKWRQIDENFLNSELEWVIPAAKGRQYITEDIICYGIMLRTFVFYYSIVECVTSLTKLHDMTMGQLFATKQRNAHFEDKIGKKNRADCGKVADQLVIQLTGKNDLNEVDQHGHDLRSEQDVELHIKKMKKIRGPFILRIALLAPASLKREDPSGPSHAYLVLSCDGIVGRLYQSYHDTLYLNIKYTVNEWIKDQKCRNEINIEQHLKTLVKLFVKMSKTTQKDVEERKDFFMESFTYSSSRFSPRILRTISEQIELPQQYMICIMYEKTDVGKMKARIKKFIKEADAKKQLTNAKSLSCY</sequence>
<evidence type="ECO:0000256" key="1">
    <source>
        <dbReference type="SAM" id="Coils"/>
    </source>
</evidence>
<comment type="caution">
    <text evidence="2">The sequence shown here is derived from an EMBL/GenBank/DDBJ whole genome shotgun (WGS) entry which is preliminary data.</text>
</comment>
<evidence type="ECO:0000313" key="4">
    <source>
        <dbReference type="Proteomes" id="UP000663829"/>
    </source>
</evidence>
<protein>
    <submittedName>
        <fullName evidence="2">Uncharacterized protein</fullName>
    </submittedName>
</protein>
<feature type="coiled-coil region" evidence="1">
    <location>
        <begin position="13"/>
        <end position="77"/>
    </location>
</feature>
<dbReference type="SUPFAM" id="SSF56399">
    <property type="entry name" value="ADP-ribosylation"/>
    <property type="match status" value="1"/>
</dbReference>
<proteinExistence type="predicted"/>
<dbReference type="PANTHER" id="PTHR36649:SF28">
    <property type="entry name" value="UBIQUITIN-LIKE DOMAIN-CONTAINING PROTEIN"/>
    <property type="match status" value="1"/>
</dbReference>
<reference evidence="2" key="1">
    <citation type="submission" date="2021-02" db="EMBL/GenBank/DDBJ databases">
        <authorList>
            <person name="Nowell W R."/>
        </authorList>
    </citation>
    <scope>NUCLEOTIDE SEQUENCE</scope>
</reference>
<dbReference type="Proteomes" id="UP000681722">
    <property type="component" value="Unassembled WGS sequence"/>
</dbReference>
<name>A0A814SJD5_9BILA</name>
<evidence type="ECO:0000313" key="2">
    <source>
        <dbReference type="EMBL" id="CAF1148172.1"/>
    </source>
</evidence>
<evidence type="ECO:0000313" key="3">
    <source>
        <dbReference type="EMBL" id="CAF3911718.1"/>
    </source>
</evidence>
<keyword evidence="1" id="KW-0175">Coiled coil</keyword>
<dbReference type="AlphaFoldDB" id="A0A814SJD5"/>
<keyword evidence="4" id="KW-1185">Reference proteome</keyword>
<feature type="coiled-coil region" evidence="1">
    <location>
        <begin position="114"/>
        <end position="146"/>
    </location>
</feature>
<dbReference type="EMBL" id="CAJNOQ010006811">
    <property type="protein sequence ID" value="CAF1148172.1"/>
    <property type="molecule type" value="Genomic_DNA"/>
</dbReference>
<gene>
    <name evidence="2" type="ORF">GPM918_LOCUS21038</name>
    <name evidence="3" type="ORF">SRO942_LOCUS21035</name>
</gene>
<dbReference type="Proteomes" id="UP000663829">
    <property type="component" value="Unassembled WGS sequence"/>
</dbReference>
<organism evidence="2 4">
    <name type="scientific">Didymodactylos carnosus</name>
    <dbReference type="NCBI Taxonomy" id="1234261"/>
    <lineage>
        <taxon>Eukaryota</taxon>
        <taxon>Metazoa</taxon>
        <taxon>Spiralia</taxon>
        <taxon>Gnathifera</taxon>
        <taxon>Rotifera</taxon>
        <taxon>Eurotatoria</taxon>
        <taxon>Bdelloidea</taxon>
        <taxon>Philodinida</taxon>
        <taxon>Philodinidae</taxon>
        <taxon>Didymodactylos</taxon>
    </lineage>
</organism>
<dbReference type="OrthoDB" id="412369at2759"/>
<dbReference type="EMBL" id="CAJOBC010006811">
    <property type="protein sequence ID" value="CAF3911718.1"/>
    <property type="molecule type" value="Genomic_DNA"/>
</dbReference>
<dbReference type="PANTHER" id="PTHR36649">
    <property type="entry name" value="UBIQUITIN-LIKE DOMAIN-CONTAINING PROTEIN"/>
    <property type="match status" value="1"/>
</dbReference>
<accession>A0A814SJD5</accession>